<dbReference type="PANTHER" id="PTHR42886">
    <property type="entry name" value="RE40534P-RELATED"/>
    <property type="match status" value="1"/>
</dbReference>
<evidence type="ECO:0000259" key="2">
    <source>
        <dbReference type="Pfam" id="PF12146"/>
    </source>
</evidence>
<reference evidence="3 4" key="1">
    <citation type="submission" date="2018-03" db="EMBL/GenBank/DDBJ databases">
        <title>Cross-interface Injection: A General Nanoliter Liquid Handling Method Applied to Single Cells Genome Amplification Automated Nanoliter Liquid Handling Applied to Single Cell Multiple Displacement Amplification.</title>
        <authorList>
            <person name="Yun J."/>
            <person name="Xu P."/>
            <person name="Xu J."/>
            <person name="Dai X."/>
            <person name="Wang Y."/>
            <person name="Zheng X."/>
            <person name="Cao C."/>
            <person name="Yi Q."/>
            <person name="Zhu Y."/>
            <person name="Wang L."/>
            <person name="Dong Z."/>
            <person name="Huang Y."/>
            <person name="Huang L."/>
            <person name="Du W."/>
        </authorList>
    </citation>
    <scope>NUCLEOTIDE SEQUENCE [LARGE SCALE GENOMIC DNA]</scope>
    <source>
        <strain evidence="3 4">A9-4</strain>
    </source>
</reference>
<dbReference type="Pfam" id="PF12146">
    <property type="entry name" value="Hydrolase_4"/>
    <property type="match status" value="1"/>
</dbReference>
<dbReference type="GO" id="GO:0016787">
    <property type="term" value="F:hydrolase activity"/>
    <property type="evidence" value="ECO:0007669"/>
    <property type="project" value="UniProtKB-KW"/>
</dbReference>
<dbReference type="SUPFAM" id="SSF53474">
    <property type="entry name" value="alpha/beta-Hydrolases"/>
    <property type="match status" value="1"/>
</dbReference>
<comment type="caution">
    <text evidence="3">The sequence shown here is derived from an EMBL/GenBank/DDBJ whole genome shotgun (WGS) entry which is preliminary data.</text>
</comment>
<proteinExistence type="predicted"/>
<dbReference type="PANTHER" id="PTHR42886:SF29">
    <property type="entry name" value="PUMMELIG, ISOFORM A"/>
    <property type="match status" value="1"/>
</dbReference>
<dbReference type="InterPro" id="IPR029058">
    <property type="entry name" value="AB_hydrolase_fold"/>
</dbReference>
<feature type="domain" description="Serine aminopeptidase S33" evidence="2">
    <location>
        <begin position="107"/>
        <end position="212"/>
    </location>
</feature>
<keyword evidence="3" id="KW-0378">Hydrolase</keyword>
<feature type="chain" id="PRO_5026811003" evidence="1">
    <location>
        <begin position="30"/>
        <end position="317"/>
    </location>
</feature>
<feature type="signal peptide" evidence="1">
    <location>
        <begin position="1"/>
        <end position="29"/>
    </location>
</feature>
<organism evidence="3 4">
    <name type="scientific">Pseudidiomarina aestuarii</name>
    <dbReference type="NCBI Taxonomy" id="624146"/>
    <lineage>
        <taxon>Bacteria</taxon>
        <taxon>Pseudomonadati</taxon>
        <taxon>Pseudomonadota</taxon>
        <taxon>Gammaproteobacteria</taxon>
        <taxon>Alteromonadales</taxon>
        <taxon>Idiomarinaceae</taxon>
        <taxon>Pseudidiomarina</taxon>
    </lineage>
</organism>
<protein>
    <submittedName>
        <fullName evidence="3">Alpha/beta hydrolase</fullName>
    </submittedName>
</protein>
<dbReference type="Gene3D" id="3.40.50.1820">
    <property type="entry name" value="alpha/beta hydrolase"/>
    <property type="match status" value="1"/>
</dbReference>
<dbReference type="AlphaFoldDB" id="A0A6N4DEV0"/>
<name>A0A6N4DEV0_9GAMM</name>
<dbReference type="PROSITE" id="PS51257">
    <property type="entry name" value="PROKAR_LIPOPROTEIN"/>
    <property type="match status" value="1"/>
</dbReference>
<dbReference type="Proteomes" id="UP000241514">
    <property type="component" value="Unassembled WGS sequence"/>
</dbReference>
<dbReference type="InterPro" id="IPR022742">
    <property type="entry name" value="Hydrolase_4"/>
</dbReference>
<sequence length="317" mass="34579">MNFVRFIILLLASFSLTGCTSLVSSYLQSADSFSYDSIGSPEEIAELGFTKREHCSANEDRCTYYFIGEPLTSRRLQYQTEISSARSTTAVELSVTRDNLPVYAPSTIVLIHGFRASKEFMVNTALYFRFLGFNVIVPDLLGHGDSAGAKTFGVIDSYVINEIIAKEHVPQRNLYLLGNSMGAVAATRIASMRDDVHGLILQAPMLNFDEAVLRYSSSNYPFLAGLIGEDAILNGASSALAEVNLTASDTNILPMLASLSVPTLILTSSADEVSPYAAFAQLTSEHLTVKNLPNRNHPSMAIVGNDSSEIILNWLER</sequence>
<keyword evidence="1" id="KW-0732">Signal</keyword>
<evidence type="ECO:0000313" key="4">
    <source>
        <dbReference type="Proteomes" id="UP000241514"/>
    </source>
</evidence>
<evidence type="ECO:0000313" key="3">
    <source>
        <dbReference type="EMBL" id="PTB88536.1"/>
    </source>
</evidence>
<gene>
    <name evidence="3" type="ORF">C9928_06120</name>
</gene>
<accession>A0A6N4DEV0</accession>
<dbReference type="EMBL" id="PYVG01000050">
    <property type="protein sequence ID" value="PTB88536.1"/>
    <property type="molecule type" value="Genomic_DNA"/>
</dbReference>
<evidence type="ECO:0000256" key="1">
    <source>
        <dbReference type="SAM" id="SignalP"/>
    </source>
</evidence>